<name>A0A0E2D5M6_LEPIR</name>
<keyword evidence="1" id="KW-0472">Membrane</keyword>
<protein>
    <submittedName>
        <fullName evidence="2">Uncharacterized protein</fullName>
    </submittedName>
</protein>
<comment type="caution">
    <text evidence="2">The sequence shown here is derived from an EMBL/GenBank/DDBJ whole genome shotgun (WGS) entry which is preliminary data.</text>
</comment>
<reference evidence="2 3" key="1">
    <citation type="submission" date="2012-10" db="EMBL/GenBank/DDBJ databases">
        <authorList>
            <person name="Harkins D.M."/>
            <person name="Durkin A.S."/>
            <person name="Brinkac L.M."/>
            <person name="Haft D.H."/>
            <person name="Selengut J.D."/>
            <person name="Sanka R."/>
            <person name="DePew J."/>
            <person name="Purushe J."/>
            <person name="Chanthongthip A."/>
            <person name="Lattana O."/>
            <person name="Phetsouvanh R."/>
            <person name="Newton P.N."/>
            <person name="Vinetz J.M."/>
            <person name="Sutton G.G."/>
            <person name="Nierman W.C."/>
            <person name="Fouts D.E."/>
        </authorList>
    </citation>
    <scope>NUCLEOTIDE SEQUENCE [LARGE SCALE GENOMIC DNA]</scope>
    <source>
        <strain evidence="2 3">UI 12758</strain>
    </source>
</reference>
<dbReference type="AlphaFoldDB" id="A0A0E2D5M6"/>
<keyword evidence="1" id="KW-0812">Transmembrane</keyword>
<evidence type="ECO:0000313" key="2">
    <source>
        <dbReference type="EMBL" id="EKR55208.1"/>
    </source>
</evidence>
<keyword evidence="1" id="KW-1133">Transmembrane helix</keyword>
<dbReference type="Proteomes" id="UP000001340">
    <property type="component" value="Unassembled WGS sequence"/>
</dbReference>
<gene>
    <name evidence="2" type="ORF">LEP1GSC105_0058</name>
</gene>
<evidence type="ECO:0000313" key="3">
    <source>
        <dbReference type="Proteomes" id="UP000001340"/>
    </source>
</evidence>
<dbReference type="EMBL" id="AHNR02000033">
    <property type="protein sequence ID" value="EKR55208.1"/>
    <property type="molecule type" value="Genomic_DNA"/>
</dbReference>
<proteinExistence type="predicted"/>
<dbReference type="RefSeq" id="WP_000803037.1">
    <property type="nucleotide sequence ID" value="NZ_AHNR02000033.1"/>
</dbReference>
<accession>A0A0E2D5M6</accession>
<feature type="transmembrane region" description="Helical" evidence="1">
    <location>
        <begin position="20"/>
        <end position="42"/>
    </location>
</feature>
<organism evidence="2 3">
    <name type="scientific">Leptospira interrogans str. UI 12758</name>
    <dbReference type="NCBI Taxonomy" id="1049938"/>
    <lineage>
        <taxon>Bacteria</taxon>
        <taxon>Pseudomonadati</taxon>
        <taxon>Spirochaetota</taxon>
        <taxon>Spirochaetia</taxon>
        <taxon>Leptospirales</taxon>
        <taxon>Leptospiraceae</taxon>
        <taxon>Leptospira</taxon>
    </lineage>
</organism>
<evidence type="ECO:0000256" key="1">
    <source>
        <dbReference type="SAM" id="Phobius"/>
    </source>
</evidence>
<sequence length="141" mass="16688">MKPLFKNLQKEKLTQFKENFSFIFVFPFYLFGMLKLAISIYYNKLMFKTQNPGQVMLLYYDPGIIDILSLVEKLERLVVKPFRLIHKINPVVLVLPYGTSLQTGSIKGFYTSLDRDQKREFKRVIYEDKEIITPVDHLNTQ</sequence>